<dbReference type="AlphaFoldDB" id="A0A9N8J1A2"/>
<evidence type="ECO:0000313" key="2">
    <source>
        <dbReference type="EMBL" id="CAC9974395.1"/>
    </source>
</evidence>
<evidence type="ECO:0000313" key="3">
    <source>
        <dbReference type="Proteomes" id="UP000533639"/>
    </source>
</evidence>
<name>A0A9N8J1A2_9FLAO</name>
<dbReference type="EMBL" id="CAIJDE010000040">
    <property type="protein sequence ID" value="CAC9974395.1"/>
    <property type="molecule type" value="Genomic_DNA"/>
</dbReference>
<organism evidence="2 3">
    <name type="scientific">Flavobacterium panici</name>
    <dbReference type="NCBI Taxonomy" id="2654843"/>
    <lineage>
        <taxon>Bacteria</taxon>
        <taxon>Pseudomonadati</taxon>
        <taxon>Bacteroidota</taxon>
        <taxon>Flavobacteriia</taxon>
        <taxon>Flavobacteriales</taxon>
        <taxon>Flavobacteriaceae</taxon>
        <taxon>Flavobacterium</taxon>
    </lineage>
</organism>
<reference evidence="2 3" key="1">
    <citation type="submission" date="2020-06" db="EMBL/GenBank/DDBJ databases">
        <authorList>
            <person name="Criscuolo A."/>
        </authorList>
    </citation>
    <scope>NUCLEOTIDE SEQUENCE [LARGE SCALE GENOMIC DNA]</scope>
    <source>
        <strain evidence="2">PXU-55</strain>
    </source>
</reference>
<keyword evidence="3" id="KW-1185">Reference proteome</keyword>
<accession>A0A9N8J1A2</accession>
<feature type="region of interest" description="Disordered" evidence="1">
    <location>
        <begin position="70"/>
        <end position="94"/>
    </location>
</feature>
<dbReference type="Proteomes" id="UP000533639">
    <property type="component" value="Unassembled WGS sequence"/>
</dbReference>
<protein>
    <submittedName>
        <fullName evidence="2">Uncharacterized protein</fullName>
    </submittedName>
</protein>
<proteinExistence type="predicted"/>
<comment type="caution">
    <text evidence="2">The sequence shown here is derived from an EMBL/GenBank/DDBJ whole genome shotgun (WGS) entry which is preliminary data.</text>
</comment>
<gene>
    <name evidence="2" type="ORF">FLAPXU55_02092</name>
</gene>
<sequence length="129" mass="14831">MPPCRTAVYRAVKISDGGITAVQENLSVGDLRPFGPHYFLRRRIVFKMAFYFFMIHRAKLLKKPEQRKAMKDENALKGRLHLQKSNRSQVSRSGGRAAEYPAVFLLRGFFGSYFCRPRKVLSFLRDGCG</sequence>
<evidence type="ECO:0000256" key="1">
    <source>
        <dbReference type="SAM" id="MobiDB-lite"/>
    </source>
</evidence>